<sequence length="372" mass="39739">MPPLGVRMPAGGCMARGEEGDMSRHLGLLGGALALASTAMGLTLYLSWPSAAPVPLAAPAPGVAVSTSQPAYPVAVAAAAVGPQSSGPVVSRPRAQTGVLKTDAAGNLRVDLELRDYFDRFLGSADEVGLDQAVARLITDANGRLQEPALGQMSRLLGDYLDFKRASLELPPPLPQPDSDPEAQLQAIRDDAERWATLRREHMTPAAVAAFFGREEALSRYTLDSLALAQRSDLSASARTEAEAALRARLPAAERASADRQAQALAEQEESEQLLREGASEAQMRSTLSQTHDAVTVERLLAELQTEQAWRQRYEAYRQGLASLLGSGMSDSDVQAETQRLRERLFTSADLFRVQANDALAARKEAAAKAGL</sequence>
<dbReference type="EMBL" id="CP032419">
    <property type="protein sequence ID" value="AYC33685.1"/>
    <property type="molecule type" value="Genomic_DNA"/>
</dbReference>
<organism evidence="17 18">
    <name type="scientific">Pseudomonas cavernae</name>
    <dbReference type="NCBI Taxonomy" id="2320867"/>
    <lineage>
        <taxon>Bacteria</taxon>
        <taxon>Pseudomonadati</taxon>
        <taxon>Pseudomonadota</taxon>
        <taxon>Gammaproteobacteria</taxon>
        <taxon>Pseudomonadales</taxon>
        <taxon>Pseudomonadaceae</taxon>
        <taxon>Pseudomonas</taxon>
    </lineage>
</organism>
<feature type="region of interest" description="Disordered" evidence="16">
    <location>
        <begin position="257"/>
        <end position="290"/>
    </location>
</feature>
<dbReference type="KEGG" id="pcav:D3880_15570"/>
<evidence type="ECO:0000256" key="11">
    <source>
        <dbReference type="ARBA" id="ARBA00023136"/>
    </source>
</evidence>
<dbReference type="GO" id="GO:0051082">
    <property type="term" value="F:unfolded protein binding"/>
    <property type="evidence" value="ECO:0007669"/>
    <property type="project" value="InterPro"/>
</dbReference>
<evidence type="ECO:0000256" key="1">
    <source>
        <dbReference type="ARBA" id="ARBA00003280"/>
    </source>
</evidence>
<comment type="similarity">
    <text evidence="3">Belongs to the lipase chaperone family.</text>
</comment>
<evidence type="ECO:0000313" key="18">
    <source>
        <dbReference type="Proteomes" id="UP000265560"/>
    </source>
</evidence>
<comment type="subcellular location">
    <subcellularLocation>
        <location evidence="2">Cell inner membrane</location>
        <topology evidence="2">Single-pass membrane protein</topology>
        <orientation evidence="2">Periplasmic side</orientation>
    </subcellularLocation>
</comment>
<evidence type="ECO:0000256" key="2">
    <source>
        <dbReference type="ARBA" id="ARBA00004383"/>
    </source>
</evidence>
<dbReference type="Proteomes" id="UP000265560">
    <property type="component" value="Chromosome"/>
</dbReference>
<keyword evidence="6" id="KW-0997">Cell inner membrane</keyword>
<keyword evidence="8" id="KW-0442">Lipid degradation</keyword>
<gene>
    <name evidence="17" type="ORF">D3880_15570</name>
</gene>
<keyword evidence="12" id="KW-0143">Chaperone</keyword>
<evidence type="ECO:0000313" key="17">
    <source>
        <dbReference type="EMBL" id="AYC33685.1"/>
    </source>
</evidence>
<protein>
    <recommendedName>
        <fullName evidence="4">Lipase chaperone</fullName>
    </recommendedName>
    <alternativeName>
        <fullName evidence="15">Lipase foldase</fullName>
    </alternativeName>
    <alternativeName>
        <fullName evidence="13">Lipase helper protein</fullName>
    </alternativeName>
    <alternativeName>
        <fullName evidence="14">Lipase modulator</fullName>
    </alternativeName>
</protein>
<proteinExistence type="inferred from homology"/>
<dbReference type="GO" id="GO:0016042">
    <property type="term" value="P:lipid catabolic process"/>
    <property type="evidence" value="ECO:0007669"/>
    <property type="project" value="UniProtKB-KW"/>
</dbReference>
<evidence type="ECO:0000256" key="8">
    <source>
        <dbReference type="ARBA" id="ARBA00022963"/>
    </source>
</evidence>
<dbReference type="AlphaFoldDB" id="A0A385Z350"/>
<keyword evidence="5" id="KW-1003">Cell membrane</keyword>
<keyword evidence="18" id="KW-1185">Reference proteome</keyword>
<evidence type="ECO:0000256" key="4">
    <source>
        <dbReference type="ARBA" id="ARBA00019692"/>
    </source>
</evidence>
<accession>A0A385Z350</accession>
<comment type="function">
    <text evidence="1">May be involved in the folding of the extracellular lipase during its passage through the periplasm.</text>
</comment>
<dbReference type="InterPro" id="IPR004961">
    <property type="entry name" value="Lipase_chaperone"/>
</dbReference>
<dbReference type="Pfam" id="PF03280">
    <property type="entry name" value="Lipase_chap"/>
    <property type="match status" value="1"/>
</dbReference>
<evidence type="ECO:0000256" key="5">
    <source>
        <dbReference type="ARBA" id="ARBA00022475"/>
    </source>
</evidence>
<keyword evidence="11" id="KW-0472">Membrane</keyword>
<evidence type="ECO:0000256" key="15">
    <source>
        <dbReference type="ARBA" id="ARBA00033028"/>
    </source>
</evidence>
<dbReference type="OrthoDB" id="7025807at2"/>
<keyword evidence="7" id="KW-0812">Transmembrane</keyword>
<evidence type="ECO:0000256" key="6">
    <source>
        <dbReference type="ARBA" id="ARBA00022519"/>
    </source>
</evidence>
<dbReference type="GO" id="GO:0005886">
    <property type="term" value="C:plasma membrane"/>
    <property type="evidence" value="ECO:0007669"/>
    <property type="project" value="UniProtKB-SubCell"/>
</dbReference>
<evidence type="ECO:0000256" key="14">
    <source>
        <dbReference type="ARBA" id="ARBA00031542"/>
    </source>
</evidence>
<dbReference type="SUPFAM" id="SSF158855">
    <property type="entry name" value="Lipase chaperone-like"/>
    <property type="match status" value="1"/>
</dbReference>
<name>A0A385Z350_9PSED</name>
<evidence type="ECO:0000256" key="16">
    <source>
        <dbReference type="SAM" id="MobiDB-lite"/>
    </source>
</evidence>
<evidence type="ECO:0000256" key="10">
    <source>
        <dbReference type="ARBA" id="ARBA00023098"/>
    </source>
</evidence>
<keyword evidence="10" id="KW-0443">Lipid metabolism</keyword>
<reference evidence="18" key="1">
    <citation type="submission" date="2018-09" db="EMBL/GenBank/DDBJ databases">
        <authorList>
            <person name="Zhu H."/>
        </authorList>
    </citation>
    <scope>NUCLEOTIDE SEQUENCE [LARGE SCALE GENOMIC DNA]</scope>
    <source>
        <strain evidence="18">K2W31S-8</strain>
    </source>
</reference>
<dbReference type="GO" id="GO:0006457">
    <property type="term" value="P:protein folding"/>
    <property type="evidence" value="ECO:0007669"/>
    <property type="project" value="InterPro"/>
</dbReference>
<feature type="compositionally biased region" description="Low complexity" evidence="16">
    <location>
        <begin position="257"/>
        <end position="266"/>
    </location>
</feature>
<evidence type="ECO:0000256" key="3">
    <source>
        <dbReference type="ARBA" id="ARBA00010358"/>
    </source>
</evidence>
<keyword evidence="9" id="KW-1133">Transmembrane helix</keyword>
<evidence type="ECO:0000256" key="7">
    <source>
        <dbReference type="ARBA" id="ARBA00022692"/>
    </source>
</evidence>
<evidence type="ECO:0000256" key="9">
    <source>
        <dbReference type="ARBA" id="ARBA00022989"/>
    </source>
</evidence>
<evidence type="ECO:0000256" key="12">
    <source>
        <dbReference type="ARBA" id="ARBA00023186"/>
    </source>
</evidence>
<evidence type="ECO:0000256" key="13">
    <source>
        <dbReference type="ARBA" id="ARBA00030948"/>
    </source>
</evidence>